<dbReference type="InterPro" id="IPR009836">
    <property type="entry name" value="GRDP-like"/>
</dbReference>
<protein>
    <submittedName>
        <fullName evidence="1">Uncharacterized protein</fullName>
    </submittedName>
</protein>
<organism evidence="1 2">
    <name type="scientific">Salix dunnii</name>
    <dbReference type="NCBI Taxonomy" id="1413687"/>
    <lineage>
        <taxon>Eukaryota</taxon>
        <taxon>Viridiplantae</taxon>
        <taxon>Streptophyta</taxon>
        <taxon>Embryophyta</taxon>
        <taxon>Tracheophyta</taxon>
        <taxon>Spermatophyta</taxon>
        <taxon>Magnoliopsida</taxon>
        <taxon>eudicotyledons</taxon>
        <taxon>Gunneridae</taxon>
        <taxon>Pentapetalae</taxon>
        <taxon>rosids</taxon>
        <taxon>fabids</taxon>
        <taxon>Malpighiales</taxon>
        <taxon>Salicaceae</taxon>
        <taxon>Saliceae</taxon>
        <taxon>Salix</taxon>
    </lineage>
</organism>
<evidence type="ECO:0000313" key="1">
    <source>
        <dbReference type="EMBL" id="KAF9687415.1"/>
    </source>
</evidence>
<name>A0A835N757_9ROSI</name>
<dbReference type="Proteomes" id="UP000657918">
    <property type="component" value="Unassembled WGS sequence"/>
</dbReference>
<keyword evidence="2" id="KW-1185">Reference proteome</keyword>
<reference evidence="1 2" key="1">
    <citation type="submission" date="2020-10" db="EMBL/GenBank/DDBJ databases">
        <title>Plant Genome Project.</title>
        <authorList>
            <person name="Zhang R.-G."/>
        </authorList>
    </citation>
    <scope>NUCLEOTIDE SEQUENCE [LARGE SCALE GENOMIC DNA]</scope>
    <source>
        <strain evidence="1">FAFU-HL-1</strain>
        <tissue evidence="1">Leaf</tissue>
    </source>
</reference>
<dbReference type="OrthoDB" id="823893at2759"/>
<dbReference type="AlphaFoldDB" id="A0A835N757"/>
<dbReference type="PANTHER" id="PTHR34365">
    <property type="entry name" value="ENOLASE (DUF1399)"/>
    <property type="match status" value="1"/>
</dbReference>
<dbReference type="PANTHER" id="PTHR34365:SF15">
    <property type="entry name" value="GLYCINE-RICH DOMAIN-CONTAINING PROTEIN 1"/>
    <property type="match status" value="1"/>
</dbReference>
<sequence>MEKQQELKWAKAQKIATNLDLVAAAKKQLRFLAEVDRHRYLYDGPSLDRAIHRYKYCWLPLLAKHAKSPVTKSPLVAPLDYEWIWHCHMLNSAVCKKQTEEFWNRTYPTEPYELNPSTQLVEGVGETILGAQKSTEYDLVSAVKRQSSFYFQVSSPQMKNNTFLEEAVTRYKGFLYLIRRNQERSIKHFSVPTYDVDLIWHSHQRHPVSYCKDLVAIIGRVLEHDDIDSDRSKGKRLDTGFCGTTKKWKETFGSRYWKEGAMHRSDAPSPLKICLGELDTLTQE</sequence>
<dbReference type="Pfam" id="PF07173">
    <property type="entry name" value="GRDP-like"/>
    <property type="match status" value="1"/>
</dbReference>
<comment type="caution">
    <text evidence="1">The sequence shown here is derived from an EMBL/GenBank/DDBJ whole genome shotgun (WGS) entry which is preliminary data.</text>
</comment>
<dbReference type="EMBL" id="JADGMS010000002">
    <property type="protein sequence ID" value="KAF9687415.1"/>
    <property type="molecule type" value="Genomic_DNA"/>
</dbReference>
<gene>
    <name evidence="1" type="ORF">SADUNF_Sadunf02G0091100</name>
</gene>
<evidence type="ECO:0000313" key="2">
    <source>
        <dbReference type="Proteomes" id="UP000657918"/>
    </source>
</evidence>
<accession>A0A835N757</accession>
<proteinExistence type="predicted"/>